<feature type="transmembrane region" description="Helical" evidence="8">
    <location>
        <begin position="237"/>
        <end position="254"/>
    </location>
</feature>
<dbReference type="PANTHER" id="PTHR42718:SF9">
    <property type="entry name" value="MAJOR FACILITATOR SUPERFAMILY MULTIDRUG TRANSPORTER MFSC"/>
    <property type="match status" value="1"/>
</dbReference>
<keyword evidence="11" id="KW-1185">Reference proteome</keyword>
<feature type="transmembrane region" description="Helical" evidence="8">
    <location>
        <begin position="361"/>
        <end position="381"/>
    </location>
</feature>
<name>A0A423PTA2_9GAMM</name>
<dbReference type="Proteomes" id="UP000285310">
    <property type="component" value="Unassembled WGS sequence"/>
</dbReference>
<evidence type="ECO:0000256" key="1">
    <source>
        <dbReference type="ARBA" id="ARBA00004651"/>
    </source>
</evidence>
<dbReference type="EMBL" id="AYKG01000019">
    <property type="protein sequence ID" value="ROO28771.1"/>
    <property type="molecule type" value="Genomic_DNA"/>
</dbReference>
<accession>A0A423PTA2</accession>
<feature type="transmembrane region" description="Helical" evidence="8">
    <location>
        <begin position="85"/>
        <end position="102"/>
    </location>
</feature>
<dbReference type="AlphaFoldDB" id="A0A423PTA2"/>
<dbReference type="InParanoid" id="A0A423PTA2"/>
<keyword evidence="6 8" id="KW-1133">Transmembrane helix</keyword>
<feature type="transmembrane region" description="Helical" evidence="8">
    <location>
        <begin position="338"/>
        <end position="355"/>
    </location>
</feature>
<protein>
    <submittedName>
        <fullName evidence="10">Multidrug MFS transporter</fullName>
    </submittedName>
</protein>
<organism evidence="10 11">
    <name type="scientific">Salinisphaera japonica YTM-1</name>
    <dbReference type="NCBI Taxonomy" id="1209778"/>
    <lineage>
        <taxon>Bacteria</taxon>
        <taxon>Pseudomonadati</taxon>
        <taxon>Pseudomonadota</taxon>
        <taxon>Gammaproteobacteria</taxon>
        <taxon>Salinisphaerales</taxon>
        <taxon>Salinisphaeraceae</taxon>
        <taxon>Salinisphaera</taxon>
    </lineage>
</organism>
<keyword evidence="7 8" id="KW-0472">Membrane</keyword>
<dbReference type="NCBIfam" id="TIGR00711">
    <property type="entry name" value="efflux_EmrB"/>
    <property type="match status" value="1"/>
</dbReference>
<feature type="transmembrane region" description="Helical" evidence="8">
    <location>
        <begin position="146"/>
        <end position="167"/>
    </location>
</feature>
<dbReference type="InterPro" id="IPR011701">
    <property type="entry name" value="MFS"/>
</dbReference>
<dbReference type="PANTHER" id="PTHR42718">
    <property type="entry name" value="MAJOR FACILITATOR SUPERFAMILY MULTIDRUG TRANSPORTER MFSC"/>
    <property type="match status" value="1"/>
</dbReference>
<evidence type="ECO:0000256" key="5">
    <source>
        <dbReference type="ARBA" id="ARBA00022692"/>
    </source>
</evidence>
<keyword evidence="5 8" id="KW-0812">Transmembrane</keyword>
<reference evidence="10 11" key="1">
    <citation type="submission" date="2013-10" db="EMBL/GenBank/DDBJ databases">
        <title>Salinisphaera japonica YTM-1 Genome Sequencing.</title>
        <authorList>
            <person name="Lai Q."/>
            <person name="Li C."/>
            <person name="Shao Z."/>
        </authorList>
    </citation>
    <scope>NUCLEOTIDE SEQUENCE [LARGE SCALE GENOMIC DNA]</scope>
    <source>
        <strain evidence="10 11">YTM-1</strain>
    </source>
</reference>
<evidence type="ECO:0000313" key="11">
    <source>
        <dbReference type="Proteomes" id="UP000285310"/>
    </source>
</evidence>
<feature type="transmembrane region" description="Helical" evidence="8">
    <location>
        <begin position="17"/>
        <end position="37"/>
    </location>
</feature>
<evidence type="ECO:0000313" key="10">
    <source>
        <dbReference type="EMBL" id="ROO28771.1"/>
    </source>
</evidence>
<evidence type="ECO:0000256" key="6">
    <source>
        <dbReference type="ARBA" id="ARBA00022989"/>
    </source>
</evidence>
<sequence>MTQVEAMFERYGPKYRLYVTITVLLGLVALGMSITIVNVATPYIKGAFGMSASQVQWLSTGFLAATTVTLLISPWLMSAFGQRKTYVGLLLVFIAASLLGGWSEGMGMVIAARVIQGAMTGVIRPVALEALFMVYPPEKRGLATAIYAMSLGLPLTLASVVGGFLVHDFNWRYVFFIVLPICVVAILMGLVFLPDREETGPKPKLDWIGATVLFVSIFALLAALANGQRWTWSSASILWLEAIALIGTVFFIWWEPRQERPILDLDIFKTREFLAGSIVLFLFGGAFYGVMYLLPQFMDSILAYSPVTSGILFTPSTLVLAVLVPLVGRLNDKLPPHWISVPALLVAAYATWRFAQADWSTSFFSLTVSMSLVATAIAAVPPPTLSRSIAALPPRLIGYGSGAINFALQLGGAFGTVLLVALLDRRTALHSAQLTHQGLTPGNPIAMEAIRQYGEIAARTGTSEVYQQAAGQVLLSRVDATWATIYAYQDGFLVVAVGLAIVTVPSYLLSRWGLARERQARAENAAQPQGT</sequence>
<feature type="transmembrane region" description="Helical" evidence="8">
    <location>
        <begin position="301"/>
        <end position="326"/>
    </location>
</feature>
<proteinExistence type="inferred from homology"/>
<feature type="transmembrane region" description="Helical" evidence="8">
    <location>
        <begin position="205"/>
        <end position="225"/>
    </location>
</feature>
<dbReference type="InterPro" id="IPR004638">
    <property type="entry name" value="EmrB-like"/>
</dbReference>
<feature type="transmembrane region" description="Helical" evidence="8">
    <location>
        <begin position="274"/>
        <end position="295"/>
    </location>
</feature>
<evidence type="ECO:0000256" key="3">
    <source>
        <dbReference type="ARBA" id="ARBA00022448"/>
    </source>
</evidence>
<dbReference type="OrthoDB" id="9812221at2"/>
<feature type="transmembrane region" description="Helical" evidence="8">
    <location>
        <begin position="491"/>
        <end position="509"/>
    </location>
</feature>
<comment type="subcellular location">
    <subcellularLocation>
        <location evidence="1">Cell membrane</location>
        <topology evidence="1">Multi-pass membrane protein</topology>
    </subcellularLocation>
</comment>
<dbReference type="InterPro" id="IPR020846">
    <property type="entry name" value="MFS_dom"/>
</dbReference>
<dbReference type="PROSITE" id="PS50850">
    <property type="entry name" value="MFS"/>
    <property type="match status" value="1"/>
</dbReference>
<evidence type="ECO:0000256" key="7">
    <source>
        <dbReference type="ARBA" id="ARBA00023136"/>
    </source>
</evidence>
<gene>
    <name evidence="10" type="ORF">SAJA_07375</name>
</gene>
<dbReference type="Pfam" id="PF07690">
    <property type="entry name" value="MFS_1"/>
    <property type="match status" value="1"/>
</dbReference>
<evidence type="ECO:0000256" key="2">
    <source>
        <dbReference type="ARBA" id="ARBA00008537"/>
    </source>
</evidence>
<keyword evidence="3" id="KW-0813">Transport</keyword>
<feature type="transmembrane region" description="Helical" evidence="8">
    <location>
        <begin position="402"/>
        <end position="423"/>
    </location>
</feature>
<dbReference type="GO" id="GO:0022857">
    <property type="term" value="F:transmembrane transporter activity"/>
    <property type="evidence" value="ECO:0007669"/>
    <property type="project" value="InterPro"/>
</dbReference>
<dbReference type="RefSeq" id="WP_123657996.1">
    <property type="nucleotide sequence ID" value="NZ_AYKG01000019.1"/>
</dbReference>
<dbReference type="SUPFAM" id="SSF103473">
    <property type="entry name" value="MFS general substrate transporter"/>
    <property type="match status" value="1"/>
</dbReference>
<dbReference type="GO" id="GO:0005886">
    <property type="term" value="C:plasma membrane"/>
    <property type="evidence" value="ECO:0007669"/>
    <property type="project" value="UniProtKB-SubCell"/>
</dbReference>
<feature type="domain" description="Major facilitator superfamily (MFS) profile" evidence="9">
    <location>
        <begin position="19"/>
        <end position="508"/>
    </location>
</feature>
<dbReference type="InterPro" id="IPR036259">
    <property type="entry name" value="MFS_trans_sf"/>
</dbReference>
<feature type="transmembrane region" description="Helical" evidence="8">
    <location>
        <begin position="57"/>
        <end position="78"/>
    </location>
</feature>
<evidence type="ECO:0000256" key="8">
    <source>
        <dbReference type="SAM" id="Phobius"/>
    </source>
</evidence>
<evidence type="ECO:0000259" key="9">
    <source>
        <dbReference type="PROSITE" id="PS50850"/>
    </source>
</evidence>
<keyword evidence="4" id="KW-1003">Cell membrane</keyword>
<dbReference type="Gene3D" id="1.20.1720.10">
    <property type="entry name" value="Multidrug resistance protein D"/>
    <property type="match status" value="1"/>
</dbReference>
<comment type="caution">
    <text evidence="10">The sequence shown here is derived from an EMBL/GenBank/DDBJ whole genome shotgun (WGS) entry which is preliminary data.</text>
</comment>
<dbReference type="Gene3D" id="1.20.1250.20">
    <property type="entry name" value="MFS general substrate transporter like domains"/>
    <property type="match status" value="1"/>
</dbReference>
<comment type="similarity">
    <text evidence="2">Belongs to the major facilitator superfamily. EmrB family.</text>
</comment>
<feature type="transmembrane region" description="Helical" evidence="8">
    <location>
        <begin position="173"/>
        <end position="193"/>
    </location>
</feature>
<evidence type="ECO:0000256" key="4">
    <source>
        <dbReference type="ARBA" id="ARBA00022475"/>
    </source>
</evidence>